<organism evidence="2 3">
    <name type="scientific">Albidovulum aquaemixtae</name>
    <dbReference type="NCBI Taxonomy" id="1542388"/>
    <lineage>
        <taxon>Bacteria</taxon>
        <taxon>Pseudomonadati</taxon>
        <taxon>Pseudomonadota</taxon>
        <taxon>Alphaproteobacteria</taxon>
        <taxon>Rhodobacterales</taxon>
        <taxon>Paracoccaceae</taxon>
        <taxon>Albidovulum</taxon>
    </lineage>
</organism>
<dbReference type="EMBL" id="OMOQ01000003">
    <property type="protein sequence ID" value="SPH24301.1"/>
    <property type="molecule type" value="Genomic_DNA"/>
</dbReference>
<accession>A0A2R8BLN5</accession>
<feature type="region of interest" description="Disordered" evidence="1">
    <location>
        <begin position="41"/>
        <end position="250"/>
    </location>
</feature>
<evidence type="ECO:0000313" key="3">
    <source>
        <dbReference type="Proteomes" id="UP000244924"/>
    </source>
</evidence>
<reference evidence="2 3" key="1">
    <citation type="submission" date="2018-03" db="EMBL/GenBank/DDBJ databases">
        <authorList>
            <person name="Keele B.F."/>
        </authorList>
    </citation>
    <scope>NUCLEOTIDE SEQUENCE [LARGE SCALE GENOMIC DNA]</scope>
    <source>
        <strain evidence="2 3">CECT 8626</strain>
    </source>
</reference>
<dbReference type="AlphaFoldDB" id="A0A2R8BLN5"/>
<evidence type="ECO:0000256" key="1">
    <source>
        <dbReference type="SAM" id="MobiDB-lite"/>
    </source>
</evidence>
<protein>
    <submittedName>
        <fullName evidence="2">Uncharacterized protein</fullName>
    </submittedName>
</protein>
<dbReference type="RefSeq" id="WP_108854321.1">
    <property type="nucleotide sequence ID" value="NZ_OMOQ01000003.1"/>
</dbReference>
<keyword evidence="3" id="KW-1185">Reference proteome</keyword>
<evidence type="ECO:0000313" key="2">
    <source>
        <dbReference type="EMBL" id="SPH24301.1"/>
    </source>
</evidence>
<gene>
    <name evidence="2" type="ORF">DEA8626_03351</name>
</gene>
<feature type="compositionally biased region" description="Basic and acidic residues" evidence="1">
    <location>
        <begin position="96"/>
        <end position="113"/>
    </location>
</feature>
<dbReference type="OrthoDB" id="8542432at2"/>
<name>A0A2R8BLN5_9RHOB</name>
<dbReference type="Proteomes" id="UP000244924">
    <property type="component" value="Unassembled WGS sequence"/>
</dbReference>
<sequence>MRDRRSSAGPGSVAGPFARLLRSAAGALSRLADRLGTAAADLPAGRHGGRPPEHWLQLVRKHAPQLLDDADAEGSETAALATGRQEERAPGLTSGRKHDAAAEIPARDTDAPRRRPSPASDARGSAREEGRARQQTGAGRLLLPSREARDRPPPTVAERPAAPPPAQFPRPTLAWSDLPPAPRPAPSQAEPSEDGAPAAPPGLPPSDRRSAASTPLRPTGPAPDRPGADWGSDRWPDLPAGIVRRATPEAVADQRDRLAALIREQRS</sequence>
<proteinExistence type="predicted"/>